<dbReference type="Gramene" id="TuG1812G0500002798.01.T02">
    <property type="protein sequence ID" value="TuG1812G0500002798.01.T02.cds458882"/>
    <property type="gene ID" value="TuG1812G0500002798.01"/>
</dbReference>
<organism evidence="2 3">
    <name type="scientific">Triticum urartu</name>
    <name type="common">Red wild einkorn</name>
    <name type="synonym">Crithodium urartu</name>
    <dbReference type="NCBI Taxonomy" id="4572"/>
    <lineage>
        <taxon>Eukaryota</taxon>
        <taxon>Viridiplantae</taxon>
        <taxon>Streptophyta</taxon>
        <taxon>Embryophyta</taxon>
        <taxon>Tracheophyta</taxon>
        <taxon>Spermatophyta</taxon>
        <taxon>Magnoliopsida</taxon>
        <taxon>Liliopsida</taxon>
        <taxon>Poales</taxon>
        <taxon>Poaceae</taxon>
        <taxon>BOP clade</taxon>
        <taxon>Pooideae</taxon>
        <taxon>Triticodae</taxon>
        <taxon>Triticeae</taxon>
        <taxon>Triticinae</taxon>
        <taxon>Triticum</taxon>
    </lineage>
</organism>
<dbReference type="EnsemblPlants" id="TuG1812G0500002798.01.T01">
    <property type="protein sequence ID" value="TuG1812G0500002798.01.T01.cds458883"/>
    <property type="gene ID" value="TuG1812G0500002798.01"/>
</dbReference>
<name>A0A8R7UKS8_TRIUA</name>
<reference evidence="2" key="3">
    <citation type="submission" date="2022-06" db="UniProtKB">
        <authorList>
            <consortium name="EnsemblPlants"/>
        </authorList>
    </citation>
    <scope>IDENTIFICATION</scope>
</reference>
<dbReference type="EnsemblPlants" id="TuG1812G0500002798.01.T02">
    <property type="protein sequence ID" value="TuG1812G0500002798.01.T02.cds458882"/>
    <property type="gene ID" value="TuG1812G0500002798.01"/>
</dbReference>
<evidence type="ECO:0000313" key="3">
    <source>
        <dbReference type="Proteomes" id="UP000015106"/>
    </source>
</evidence>
<dbReference type="Proteomes" id="UP000015106">
    <property type="component" value="Chromosome 5"/>
</dbReference>
<feature type="transmembrane region" description="Helical" evidence="1">
    <location>
        <begin position="66"/>
        <end position="84"/>
    </location>
</feature>
<keyword evidence="1" id="KW-0472">Membrane</keyword>
<keyword evidence="1" id="KW-0812">Transmembrane</keyword>
<sequence>MVDAPRHGARGRRASSVTVWRGQCGEVRWFLYETRVHSWLASLVLFFLCVVQPLQCSSSRMVASNSASLAHCFPLLSLFIGFYFDRLCKRFFQHIVSFSHVALYIKQDE</sequence>
<evidence type="ECO:0000256" key="1">
    <source>
        <dbReference type="SAM" id="Phobius"/>
    </source>
</evidence>
<reference evidence="3" key="1">
    <citation type="journal article" date="2013" name="Nature">
        <title>Draft genome of the wheat A-genome progenitor Triticum urartu.</title>
        <authorList>
            <person name="Ling H.Q."/>
            <person name="Zhao S."/>
            <person name="Liu D."/>
            <person name="Wang J."/>
            <person name="Sun H."/>
            <person name="Zhang C."/>
            <person name="Fan H."/>
            <person name="Li D."/>
            <person name="Dong L."/>
            <person name="Tao Y."/>
            <person name="Gao C."/>
            <person name="Wu H."/>
            <person name="Li Y."/>
            <person name="Cui Y."/>
            <person name="Guo X."/>
            <person name="Zheng S."/>
            <person name="Wang B."/>
            <person name="Yu K."/>
            <person name="Liang Q."/>
            <person name="Yang W."/>
            <person name="Lou X."/>
            <person name="Chen J."/>
            <person name="Feng M."/>
            <person name="Jian J."/>
            <person name="Zhang X."/>
            <person name="Luo G."/>
            <person name="Jiang Y."/>
            <person name="Liu J."/>
            <person name="Wang Z."/>
            <person name="Sha Y."/>
            <person name="Zhang B."/>
            <person name="Wu H."/>
            <person name="Tang D."/>
            <person name="Shen Q."/>
            <person name="Xue P."/>
            <person name="Zou S."/>
            <person name="Wang X."/>
            <person name="Liu X."/>
            <person name="Wang F."/>
            <person name="Yang Y."/>
            <person name="An X."/>
            <person name="Dong Z."/>
            <person name="Zhang K."/>
            <person name="Zhang X."/>
            <person name="Luo M.C."/>
            <person name="Dvorak J."/>
            <person name="Tong Y."/>
            <person name="Wang J."/>
            <person name="Yang H."/>
            <person name="Li Z."/>
            <person name="Wang D."/>
            <person name="Zhang A."/>
            <person name="Wang J."/>
        </authorList>
    </citation>
    <scope>NUCLEOTIDE SEQUENCE</scope>
    <source>
        <strain evidence="3">cv. G1812</strain>
    </source>
</reference>
<reference evidence="2" key="2">
    <citation type="submission" date="2018-03" db="EMBL/GenBank/DDBJ databases">
        <title>The Triticum urartu genome reveals the dynamic nature of wheat genome evolution.</title>
        <authorList>
            <person name="Ling H."/>
            <person name="Ma B."/>
            <person name="Shi X."/>
            <person name="Liu H."/>
            <person name="Dong L."/>
            <person name="Sun H."/>
            <person name="Cao Y."/>
            <person name="Gao Q."/>
            <person name="Zheng S."/>
            <person name="Li Y."/>
            <person name="Yu Y."/>
            <person name="Du H."/>
            <person name="Qi M."/>
            <person name="Li Y."/>
            <person name="Yu H."/>
            <person name="Cui Y."/>
            <person name="Wang N."/>
            <person name="Chen C."/>
            <person name="Wu H."/>
            <person name="Zhao Y."/>
            <person name="Zhang J."/>
            <person name="Li Y."/>
            <person name="Zhou W."/>
            <person name="Zhang B."/>
            <person name="Hu W."/>
            <person name="Eijk M."/>
            <person name="Tang J."/>
            <person name="Witsenboer H."/>
            <person name="Zhao S."/>
            <person name="Li Z."/>
            <person name="Zhang A."/>
            <person name="Wang D."/>
            <person name="Liang C."/>
        </authorList>
    </citation>
    <scope>NUCLEOTIDE SEQUENCE [LARGE SCALE GENOMIC DNA]</scope>
    <source>
        <strain evidence="2">cv. G1812</strain>
    </source>
</reference>
<keyword evidence="3" id="KW-1185">Reference proteome</keyword>
<dbReference type="AlphaFoldDB" id="A0A8R7UKS8"/>
<protein>
    <submittedName>
        <fullName evidence="2">Uncharacterized protein</fullName>
    </submittedName>
</protein>
<evidence type="ECO:0000313" key="2">
    <source>
        <dbReference type="EnsemblPlants" id="TuG1812G0500002798.01.T02.cds458882"/>
    </source>
</evidence>
<feature type="transmembrane region" description="Helical" evidence="1">
    <location>
        <begin position="36"/>
        <end position="54"/>
    </location>
</feature>
<proteinExistence type="predicted"/>
<dbReference type="Gramene" id="TuG1812G0500002798.01.T01">
    <property type="protein sequence ID" value="TuG1812G0500002798.01.T01.cds458883"/>
    <property type="gene ID" value="TuG1812G0500002798.01"/>
</dbReference>
<keyword evidence="1" id="KW-1133">Transmembrane helix</keyword>
<accession>A0A8R7UKS8</accession>